<dbReference type="EMBL" id="JACHEK010000001">
    <property type="protein sequence ID" value="MBB6142678.1"/>
    <property type="molecule type" value="Genomic_DNA"/>
</dbReference>
<organism evidence="3 4">
    <name type="scientific">Silvibacterium bohemicum</name>
    <dbReference type="NCBI Taxonomy" id="1577686"/>
    <lineage>
        <taxon>Bacteria</taxon>
        <taxon>Pseudomonadati</taxon>
        <taxon>Acidobacteriota</taxon>
        <taxon>Terriglobia</taxon>
        <taxon>Terriglobales</taxon>
        <taxon>Acidobacteriaceae</taxon>
        <taxon>Silvibacterium</taxon>
    </lineage>
</organism>
<keyword evidence="2" id="KW-0472">Membrane</keyword>
<reference evidence="3 4" key="1">
    <citation type="submission" date="2020-08" db="EMBL/GenBank/DDBJ databases">
        <title>Genomic Encyclopedia of Type Strains, Phase IV (KMG-IV): sequencing the most valuable type-strain genomes for metagenomic binning, comparative biology and taxonomic classification.</title>
        <authorList>
            <person name="Goeker M."/>
        </authorList>
    </citation>
    <scope>NUCLEOTIDE SEQUENCE [LARGE SCALE GENOMIC DNA]</scope>
    <source>
        <strain evidence="3 4">DSM 103733</strain>
    </source>
</reference>
<evidence type="ECO:0000313" key="4">
    <source>
        <dbReference type="Proteomes" id="UP000538666"/>
    </source>
</evidence>
<feature type="transmembrane region" description="Helical" evidence="2">
    <location>
        <begin position="91"/>
        <end position="110"/>
    </location>
</feature>
<evidence type="ECO:0000256" key="1">
    <source>
        <dbReference type="SAM" id="MobiDB-lite"/>
    </source>
</evidence>
<evidence type="ECO:0000313" key="3">
    <source>
        <dbReference type="EMBL" id="MBB6142678.1"/>
    </source>
</evidence>
<dbReference type="RefSeq" id="WP_156185762.1">
    <property type="nucleotide sequence ID" value="NZ_JACHEK010000001.1"/>
</dbReference>
<name>A0A841JW59_9BACT</name>
<feature type="region of interest" description="Disordered" evidence="1">
    <location>
        <begin position="305"/>
        <end position="324"/>
    </location>
</feature>
<dbReference type="OrthoDB" id="104580at2"/>
<protein>
    <submittedName>
        <fullName evidence="3">Uncharacterized protein</fullName>
    </submittedName>
</protein>
<keyword evidence="2" id="KW-0812">Transmembrane</keyword>
<proteinExistence type="predicted"/>
<dbReference type="AlphaFoldDB" id="A0A841JW59"/>
<comment type="caution">
    <text evidence="3">The sequence shown here is derived from an EMBL/GenBank/DDBJ whole genome shotgun (WGS) entry which is preliminary data.</text>
</comment>
<gene>
    <name evidence="3" type="ORF">HNQ77_000616</name>
</gene>
<dbReference type="Proteomes" id="UP000538666">
    <property type="component" value="Unassembled WGS sequence"/>
</dbReference>
<keyword evidence="2" id="KW-1133">Transmembrane helix</keyword>
<accession>A0A841JW59</accession>
<sequence length="324" mass="36931">MKVFHRSIDFDPREDNIVRNYARQLRKRLQEYYASDGAQDALRIEIPKGGYLPVFASRVSSQPLPLEPQTSVSLVPKAAEPRHTKQAKLRLWTRGGAFLILYSLLLGWAVKWALRPSPAPEALSSMHPLWAQLFTHDRDTFIVPGDTGFVVLQQVNHRTFSLPEYLNWFSADGRRNPLPMSYLEDQTYTSVLNLTIVSSLQRLPEATPNRFVIRAVRNLSFDDLRDGNAILLGSNYSNPWDELFADRLTFHFVNHPRDNRYWIVNEHPQPGESAIYESATKNYLHQTLCCAGIPSKSEQDRPCAAHSRVGWGGHTGGSRHALQR</sequence>
<evidence type="ECO:0000256" key="2">
    <source>
        <dbReference type="SAM" id="Phobius"/>
    </source>
</evidence>
<keyword evidence="4" id="KW-1185">Reference proteome</keyword>